<evidence type="ECO:0000313" key="2">
    <source>
        <dbReference type="WBParaSite" id="nRc.2.0.1.t16990-RA"/>
    </source>
</evidence>
<dbReference type="Proteomes" id="UP000887565">
    <property type="component" value="Unplaced"/>
</dbReference>
<evidence type="ECO:0000313" key="1">
    <source>
        <dbReference type="Proteomes" id="UP000887565"/>
    </source>
</evidence>
<name>A0A915ISZ3_ROMCU</name>
<organism evidence="1 2">
    <name type="scientific">Romanomermis culicivorax</name>
    <name type="common">Nematode worm</name>
    <dbReference type="NCBI Taxonomy" id="13658"/>
    <lineage>
        <taxon>Eukaryota</taxon>
        <taxon>Metazoa</taxon>
        <taxon>Ecdysozoa</taxon>
        <taxon>Nematoda</taxon>
        <taxon>Enoplea</taxon>
        <taxon>Dorylaimia</taxon>
        <taxon>Mermithida</taxon>
        <taxon>Mermithoidea</taxon>
        <taxon>Mermithidae</taxon>
        <taxon>Romanomermis</taxon>
    </lineage>
</organism>
<dbReference type="AlphaFoldDB" id="A0A915ISZ3"/>
<proteinExistence type="predicted"/>
<protein>
    <submittedName>
        <fullName evidence="2">Uncharacterized protein</fullName>
    </submittedName>
</protein>
<keyword evidence="1" id="KW-1185">Reference proteome</keyword>
<sequence>MVSFECEYLTNKGGNKKSTPLGHSKIGWAFHRCILLFWIYNTHSIMLTRSDYISVGYQWKALLKPHLMVQHSLFSDTCITRNVSGLANFFINDVICGGRHDKRNCNCRLVNRTKCKK</sequence>
<dbReference type="WBParaSite" id="nRc.2.0.1.t16990-RA">
    <property type="protein sequence ID" value="nRc.2.0.1.t16990-RA"/>
    <property type="gene ID" value="nRc.2.0.1.g16990"/>
</dbReference>
<reference evidence="2" key="1">
    <citation type="submission" date="2022-11" db="UniProtKB">
        <authorList>
            <consortium name="WormBaseParasite"/>
        </authorList>
    </citation>
    <scope>IDENTIFICATION</scope>
</reference>
<accession>A0A915ISZ3</accession>